<dbReference type="PANTHER" id="PTHR11669:SF8">
    <property type="entry name" value="DNA POLYMERASE III SUBUNIT DELTA"/>
    <property type="match status" value="1"/>
</dbReference>
<evidence type="ECO:0000313" key="1">
    <source>
        <dbReference type="EMBL" id="RIH86086.1"/>
    </source>
</evidence>
<dbReference type="Proteomes" id="UP000265715">
    <property type="component" value="Unassembled WGS sequence"/>
</dbReference>
<dbReference type="GO" id="GO:0003887">
    <property type="term" value="F:DNA-directed DNA polymerase activity"/>
    <property type="evidence" value="ECO:0007669"/>
    <property type="project" value="UniProtKB-EC"/>
</dbReference>
<name>A0A399ERE5_9DEIN</name>
<keyword evidence="1" id="KW-0548">Nucleotidyltransferase</keyword>
<evidence type="ECO:0000313" key="2">
    <source>
        <dbReference type="Proteomes" id="UP000265715"/>
    </source>
</evidence>
<dbReference type="AlphaFoldDB" id="A0A399ERE5"/>
<dbReference type="EC" id="2.7.7.7" evidence="1"/>
<sequence>MKPSILGHERILKLLPSLSSQSLLFTGPEGVGRRAVARWYAYGLNCAHGFPGCGQCPSCRLEEPTDYLEIAPEAETKTGRKARNLQIRLEQIAPREDGGENLLDWLSTYPRFRAKVAVIDGAHLLNEPAANALLKVLEEPPAYARLILVAPSREMVLPTLASRSLELAFGPLPEETLHGLTRDPEVLAYAEGSVGRVRWALDNPALFNQLAGRAQGVLQSLGKGPAQTLEALGPLLETEGGLSYLARKLGQSLPPEDPRRAEALLSLHQAQEALSAYVSEDLVLNWLGLRLWAAAQGRETLSGH</sequence>
<dbReference type="RefSeq" id="WP_119314675.1">
    <property type="nucleotide sequence ID" value="NZ_QXDL01000050.1"/>
</dbReference>
<proteinExistence type="predicted"/>
<organism evidence="1 2">
    <name type="scientific">Calidithermus terrae</name>
    <dbReference type="NCBI Taxonomy" id="1408545"/>
    <lineage>
        <taxon>Bacteria</taxon>
        <taxon>Thermotogati</taxon>
        <taxon>Deinococcota</taxon>
        <taxon>Deinococci</taxon>
        <taxon>Thermales</taxon>
        <taxon>Thermaceae</taxon>
        <taxon>Calidithermus</taxon>
    </lineage>
</organism>
<gene>
    <name evidence="1" type="primary">dnaX</name>
    <name evidence="1" type="ORF">Mterra_01541</name>
</gene>
<accession>A0A399ERE5</accession>
<dbReference type="Gene3D" id="3.40.50.300">
    <property type="entry name" value="P-loop containing nucleotide triphosphate hydrolases"/>
    <property type="match status" value="1"/>
</dbReference>
<reference evidence="1 2" key="1">
    <citation type="submission" date="2018-08" db="EMBL/GenBank/DDBJ databases">
        <title>Meiothermus terrae DSM 26712 genome sequencing project.</title>
        <authorList>
            <person name="Da Costa M.S."/>
            <person name="Albuquerque L."/>
            <person name="Raposo P."/>
            <person name="Froufe H.J.C."/>
            <person name="Barroso C.S."/>
            <person name="Egas C."/>
        </authorList>
    </citation>
    <scope>NUCLEOTIDE SEQUENCE [LARGE SCALE GENOMIC DNA]</scope>
    <source>
        <strain evidence="1 2">DSM 26712</strain>
    </source>
</reference>
<dbReference type="SUPFAM" id="SSF52540">
    <property type="entry name" value="P-loop containing nucleoside triphosphate hydrolases"/>
    <property type="match status" value="1"/>
</dbReference>
<dbReference type="InterPro" id="IPR027417">
    <property type="entry name" value="P-loop_NTPase"/>
</dbReference>
<protein>
    <submittedName>
        <fullName evidence="1">DNA polymerase III subunit tau</fullName>
        <ecNumber evidence="1">2.7.7.7</ecNumber>
    </submittedName>
</protein>
<dbReference type="InterPro" id="IPR050238">
    <property type="entry name" value="DNA_Rep/Repair_Clamp_Loader"/>
</dbReference>
<dbReference type="OrthoDB" id="9810148at2"/>
<dbReference type="Pfam" id="PF13177">
    <property type="entry name" value="DNA_pol3_delta2"/>
    <property type="match status" value="1"/>
</dbReference>
<dbReference type="PANTHER" id="PTHR11669">
    <property type="entry name" value="REPLICATION FACTOR C / DNA POLYMERASE III GAMMA-TAU SUBUNIT"/>
    <property type="match status" value="1"/>
</dbReference>
<dbReference type="EMBL" id="QXDL01000050">
    <property type="protein sequence ID" value="RIH86086.1"/>
    <property type="molecule type" value="Genomic_DNA"/>
</dbReference>
<dbReference type="GO" id="GO:0006261">
    <property type="term" value="P:DNA-templated DNA replication"/>
    <property type="evidence" value="ECO:0007669"/>
    <property type="project" value="TreeGrafter"/>
</dbReference>
<keyword evidence="1" id="KW-0808">Transferase</keyword>
<comment type="caution">
    <text evidence="1">The sequence shown here is derived from an EMBL/GenBank/DDBJ whole genome shotgun (WGS) entry which is preliminary data.</text>
</comment>
<keyword evidence="2" id="KW-1185">Reference proteome</keyword>